<accession>A0A645E7C9</accession>
<protein>
    <submittedName>
        <fullName evidence="2">Uncharacterized protein</fullName>
    </submittedName>
</protein>
<evidence type="ECO:0000256" key="1">
    <source>
        <dbReference type="SAM" id="MobiDB-lite"/>
    </source>
</evidence>
<feature type="compositionally biased region" description="Low complexity" evidence="1">
    <location>
        <begin position="44"/>
        <end position="54"/>
    </location>
</feature>
<organism evidence="2">
    <name type="scientific">bioreactor metagenome</name>
    <dbReference type="NCBI Taxonomy" id="1076179"/>
    <lineage>
        <taxon>unclassified sequences</taxon>
        <taxon>metagenomes</taxon>
        <taxon>ecological metagenomes</taxon>
    </lineage>
</organism>
<name>A0A645E7C9_9ZZZZ</name>
<gene>
    <name evidence="2" type="ORF">SDC9_143666</name>
</gene>
<evidence type="ECO:0000313" key="2">
    <source>
        <dbReference type="EMBL" id="MPM96502.1"/>
    </source>
</evidence>
<comment type="caution">
    <text evidence="2">The sequence shown here is derived from an EMBL/GenBank/DDBJ whole genome shotgun (WGS) entry which is preliminary data.</text>
</comment>
<reference evidence="2" key="1">
    <citation type="submission" date="2019-08" db="EMBL/GenBank/DDBJ databases">
        <authorList>
            <person name="Kucharzyk K."/>
            <person name="Murdoch R.W."/>
            <person name="Higgins S."/>
            <person name="Loffler F."/>
        </authorList>
    </citation>
    <scope>NUCLEOTIDE SEQUENCE</scope>
</reference>
<proteinExistence type="predicted"/>
<sequence length="179" mass="19719">MRQAAEGRQLPLDLAEQLDRAVRHRPVGALVDDEPEPHHLASEGRGQPGPARPGRAQDDRVVHPERRCGDHPGQGHRRFVEPVERDAHFHVDLRCRDAVAEDLHQITGGVRVVEEPPDRTLRGRIVVMLAGVVAEPGPGGLEDGVEVRVRRVGVRCGGSVGHPVRSLRSLQVRRSGRVR</sequence>
<dbReference type="AlphaFoldDB" id="A0A645E7C9"/>
<dbReference type="EMBL" id="VSSQ01042877">
    <property type="protein sequence ID" value="MPM96502.1"/>
    <property type="molecule type" value="Genomic_DNA"/>
</dbReference>
<feature type="compositionally biased region" description="Basic and acidic residues" evidence="1">
    <location>
        <begin position="55"/>
        <end position="70"/>
    </location>
</feature>
<feature type="region of interest" description="Disordered" evidence="1">
    <location>
        <begin position="25"/>
        <end position="77"/>
    </location>
</feature>